<reference evidence="1" key="1">
    <citation type="submission" date="2019-03" db="EMBL/GenBank/DDBJ databases">
        <authorList>
            <person name="Mank J."/>
            <person name="Almeida P."/>
        </authorList>
    </citation>
    <scope>NUCLEOTIDE SEQUENCE</scope>
    <source>
        <strain evidence="1">78183</strain>
    </source>
</reference>
<protein>
    <submittedName>
        <fullName evidence="1">Uncharacterized protein</fullName>
    </submittedName>
</protein>
<proteinExistence type="predicted"/>
<name>A0A6N2KTI0_SALVM</name>
<organism evidence="1">
    <name type="scientific">Salix viminalis</name>
    <name type="common">Common osier</name>
    <name type="synonym">Basket willow</name>
    <dbReference type="NCBI Taxonomy" id="40686"/>
    <lineage>
        <taxon>Eukaryota</taxon>
        <taxon>Viridiplantae</taxon>
        <taxon>Streptophyta</taxon>
        <taxon>Embryophyta</taxon>
        <taxon>Tracheophyta</taxon>
        <taxon>Spermatophyta</taxon>
        <taxon>Magnoliopsida</taxon>
        <taxon>eudicotyledons</taxon>
        <taxon>Gunneridae</taxon>
        <taxon>Pentapetalae</taxon>
        <taxon>rosids</taxon>
        <taxon>fabids</taxon>
        <taxon>Malpighiales</taxon>
        <taxon>Salicaceae</taxon>
        <taxon>Saliceae</taxon>
        <taxon>Salix</taxon>
    </lineage>
</organism>
<accession>A0A6N2KTI0</accession>
<gene>
    <name evidence="1" type="ORF">SVIM_LOCUS70563</name>
</gene>
<dbReference type="AlphaFoldDB" id="A0A6N2KTI0"/>
<dbReference type="EMBL" id="CAADRP010000313">
    <property type="protein sequence ID" value="VFU26468.1"/>
    <property type="molecule type" value="Genomic_DNA"/>
</dbReference>
<evidence type="ECO:0000313" key="1">
    <source>
        <dbReference type="EMBL" id="VFU26468.1"/>
    </source>
</evidence>
<sequence length="62" mass="6889">MPKRLRDPRGLRRGGLSAAATAAFPRNLSANEFTAVQLVLYADRNNAEDQPPAKRRLFLCCC</sequence>